<reference evidence="1" key="1">
    <citation type="submission" date="2023-02" db="EMBL/GenBank/DDBJ databases">
        <authorList>
            <person name="Petit M.-A."/>
            <person name="Lossouarn J."/>
        </authorList>
    </citation>
    <scope>NUCLEOTIDE SEQUENCE</scope>
</reference>
<keyword evidence="2" id="KW-1185">Reference proteome</keyword>
<organism evidence="1 2">
    <name type="scientific">Enterococcus phage dArtagnan</name>
    <dbReference type="NCBI Taxonomy" id="2795667"/>
    <lineage>
        <taxon>Viruses</taxon>
        <taxon>Duplodnaviria</taxon>
        <taxon>Heunggongvirae</taxon>
        <taxon>Uroviricota</taxon>
        <taxon>Caudoviricetes</taxon>
        <taxon>Aramisvirus</taxon>
        <taxon>Aramisvirus dArtagnan</taxon>
    </lineage>
</organism>
<evidence type="ECO:0000313" key="1">
    <source>
        <dbReference type="EMBL" id="CAD7767796.1"/>
    </source>
</evidence>
<sequence>MYIVGRHPEHTYAVELLNDKGEWVRDMYDVPIDEYSINKLAKHYKLRGYTLKQVRIVKVI</sequence>
<gene>
    <name evidence="1" type="ORF">DAR_52</name>
</gene>
<evidence type="ECO:0000313" key="2">
    <source>
        <dbReference type="Proteomes" id="UP000683107"/>
    </source>
</evidence>
<dbReference type="EMBL" id="LR991625">
    <property type="protein sequence ID" value="CAD7767796.1"/>
    <property type="molecule type" value="Genomic_DNA"/>
</dbReference>
<name>A0A8D6UFV6_9CAUD</name>
<dbReference type="Proteomes" id="UP000683107">
    <property type="component" value="Chromosome"/>
</dbReference>
<proteinExistence type="predicted"/>
<accession>A0A8D6UFV6</accession>
<protein>
    <submittedName>
        <fullName evidence="1">Uncharacterized protein</fullName>
    </submittedName>
</protein>